<dbReference type="InterPro" id="IPR036565">
    <property type="entry name" value="Mur-like_cat_sf"/>
</dbReference>
<dbReference type="InterPro" id="IPR013221">
    <property type="entry name" value="Mur_ligase_cen"/>
</dbReference>
<dbReference type="Pfam" id="PF02875">
    <property type="entry name" value="Mur_ligase_C"/>
    <property type="match status" value="1"/>
</dbReference>
<keyword evidence="11 17" id="KW-0133">Cell shape</keyword>
<dbReference type="GO" id="GO:0009252">
    <property type="term" value="P:peptidoglycan biosynthetic process"/>
    <property type="evidence" value="ECO:0007669"/>
    <property type="project" value="UniProtKB-UniRule"/>
</dbReference>
<protein>
    <recommendedName>
        <fullName evidence="6 17">UDP-N-acetylmuramoylalanine--D-glutamate ligase</fullName>
        <ecNumber evidence="5 17">6.3.2.9</ecNumber>
    </recommendedName>
    <alternativeName>
        <fullName evidence="15 17">D-glutamic acid-adding enzyme</fullName>
    </alternativeName>
    <alternativeName>
        <fullName evidence="14 17">UDP-N-acetylmuramoyl-L-alanyl-D-glutamate synthetase</fullName>
    </alternativeName>
</protein>
<dbReference type="InterPro" id="IPR005762">
    <property type="entry name" value="MurD"/>
</dbReference>
<keyword evidence="13 17" id="KW-0961">Cell wall biogenesis/degradation</keyword>
<dbReference type="Gene3D" id="3.40.50.720">
    <property type="entry name" value="NAD(P)-binding Rossmann-like Domain"/>
    <property type="match status" value="1"/>
</dbReference>
<dbReference type="GO" id="GO:0071555">
    <property type="term" value="P:cell wall organization"/>
    <property type="evidence" value="ECO:0007669"/>
    <property type="project" value="UniProtKB-KW"/>
</dbReference>
<sequence>MNFAGKKVCVIGTGISGIAAAVLLSKKGANVLLYDGNDKLQKEAIKDQLAGHTEIEIYLGDFPKEKLSLLDLAVISPGVPTDIPIVEMLKNNGIKIWGEIELAYHCGKGKVVAITGTNGKTTTTALTGEIMKNYFESVFVVGNIGIPYTSVVDQMVDHTVTVAEISSFQLETIEEFRPVSSAILNITPDHLNRHKTMENYIKVKKSITLNQSKEDTCVLNYEDEILREFGKKLPNKVIFFSSLTKLSKGIYLDGDDIVYQDNTDTYHICKTTQLKLLGRHNHENVMAAIGLAISMGVPHEVIRDTIMKFAGVEHRIEFVMEKNQVAYYNDSKGTNPDAAIKGIQAMNRPTILIGGGYDKDSEYEEWIQSFEGKVRYLILIGETKEKIAKAARKCGFENIIFAENLKEAVEISASKAEIGNAVLLSPACASWGMFKNYEERGNMFKNYVHNL</sequence>
<feature type="domain" description="Mur ligase C-terminal" evidence="19">
    <location>
        <begin position="314"/>
        <end position="428"/>
    </location>
</feature>
<evidence type="ECO:0000256" key="1">
    <source>
        <dbReference type="ARBA" id="ARBA00002734"/>
    </source>
</evidence>
<accession>A0A7V7QNR9</accession>
<dbReference type="UniPathway" id="UPA00219"/>
<gene>
    <name evidence="17 21" type="primary">murD</name>
    <name evidence="21" type="ORF">F7O84_02550</name>
</gene>
<evidence type="ECO:0000259" key="19">
    <source>
        <dbReference type="Pfam" id="PF02875"/>
    </source>
</evidence>
<dbReference type="InterPro" id="IPR004101">
    <property type="entry name" value="Mur_ligase_C"/>
</dbReference>
<evidence type="ECO:0000256" key="15">
    <source>
        <dbReference type="ARBA" id="ARBA00032324"/>
    </source>
</evidence>
<feature type="binding site" evidence="17">
    <location>
        <begin position="116"/>
        <end position="122"/>
    </location>
    <ligand>
        <name>ATP</name>
        <dbReference type="ChEBI" id="CHEBI:30616"/>
    </ligand>
</feature>
<evidence type="ECO:0000256" key="4">
    <source>
        <dbReference type="ARBA" id="ARBA00010416"/>
    </source>
</evidence>
<feature type="domain" description="Mur ligase central" evidence="20">
    <location>
        <begin position="114"/>
        <end position="292"/>
    </location>
</feature>
<dbReference type="GO" id="GO:0005737">
    <property type="term" value="C:cytoplasm"/>
    <property type="evidence" value="ECO:0007669"/>
    <property type="project" value="UniProtKB-SubCell"/>
</dbReference>
<dbReference type="EC" id="6.3.2.9" evidence="5 17"/>
<comment type="catalytic activity">
    <reaction evidence="16 17 18">
        <text>UDP-N-acetyl-alpha-D-muramoyl-L-alanine + D-glutamate + ATP = UDP-N-acetyl-alpha-D-muramoyl-L-alanyl-D-glutamate + ADP + phosphate + H(+)</text>
        <dbReference type="Rhea" id="RHEA:16429"/>
        <dbReference type="ChEBI" id="CHEBI:15378"/>
        <dbReference type="ChEBI" id="CHEBI:29986"/>
        <dbReference type="ChEBI" id="CHEBI:30616"/>
        <dbReference type="ChEBI" id="CHEBI:43474"/>
        <dbReference type="ChEBI" id="CHEBI:83898"/>
        <dbReference type="ChEBI" id="CHEBI:83900"/>
        <dbReference type="ChEBI" id="CHEBI:456216"/>
        <dbReference type="EC" id="6.3.2.9"/>
    </reaction>
</comment>
<evidence type="ECO:0000256" key="7">
    <source>
        <dbReference type="ARBA" id="ARBA00022490"/>
    </source>
</evidence>
<evidence type="ECO:0000313" key="21">
    <source>
        <dbReference type="EMBL" id="KAB1440724.1"/>
    </source>
</evidence>
<dbReference type="GO" id="GO:0005524">
    <property type="term" value="F:ATP binding"/>
    <property type="evidence" value="ECO:0007669"/>
    <property type="project" value="UniProtKB-UniRule"/>
</dbReference>
<dbReference type="PANTHER" id="PTHR43692">
    <property type="entry name" value="UDP-N-ACETYLMURAMOYLALANINE--D-GLUTAMATE LIGASE"/>
    <property type="match status" value="1"/>
</dbReference>
<evidence type="ECO:0000256" key="11">
    <source>
        <dbReference type="ARBA" id="ARBA00022960"/>
    </source>
</evidence>
<dbReference type="Pfam" id="PF21799">
    <property type="entry name" value="MurD-like_N"/>
    <property type="match status" value="1"/>
</dbReference>
<dbReference type="Proteomes" id="UP000461768">
    <property type="component" value="Unassembled WGS sequence"/>
</dbReference>
<evidence type="ECO:0000256" key="2">
    <source>
        <dbReference type="ARBA" id="ARBA00004496"/>
    </source>
</evidence>
<evidence type="ECO:0000256" key="8">
    <source>
        <dbReference type="ARBA" id="ARBA00022598"/>
    </source>
</evidence>
<dbReference type="GO" id="GO:0008764">
    <property type="term" value="F:UDP-N-acetylmuramoylalanine-D-glutamate ligase activity"/>
    <property type="evidence" value="ECO:0007669"/>
    <property type="project" value="UniProtKB-UniRule"/>
</dbReference>
<dbReference type="PANTHER" id="PTHR43692:SF1">
    <property type="entry name" value="UDP-N-ACETYLMURAMOYLALANINE--D-GLUTAMATE LIGASE"/>
    <property type="match status" value="1"/>
</dbReference>
<keyword evidence="17 18" id="KW-0132">Cell division</keyword>
<evidence type="ECO:0000256" key="14">
    <source>
        <dbReference type="ARBA" id="ARBA00030398"/>
    </source>
</evidence>
<keyword evidence="10 17" id="KW-0067">ATP-binding</keyword>
<evidence type="ECO:0000256" key="10">
    <source>
        <dbReference type="ARBA" id="ARBA00022840"/>
    </source>
</evidence>
<reference evidence="21 22" key="2">
    <citation type="submission" date="2020-02" db="EMBL/GenBank/DDBJ databases">
        <title>Candidatus Galacturonibacter soehngenii shows hetero-acetogenic catabolism of galacturonic acid but lacks a canonical carbon monoxide dehydrogenase/acetyl-CoA synthase complex.</title>
        <authorList>
            <person name="Diender M."/>
            <person name="Stouten G.R."/>
            <person name="Petersen J.F."/>
            <person name="Nielsen P.H."/>
            <person name="Dueholm M.S."/>
            <person name="Pronk J.T."/>
            <person name="Van Loosdrecht M.C.M."/>
        </authorList>
    </citation>
    <scope>NUCLEOTIDE SEQUENCE [LARGE SCALE GENOMIC DNA]</scope>
    <source>
        <strain evidence="21">GalUA</strain>
    </source>
</reference>
<evidence type="ECO:0000256" key="18">
    <source>
        <dbReference type="RuleBase" id="RU003664"/>
    </source>
</evidence>
<proteinExistence type="inferred from homology"/>
<evidence type="ECO:0000256" key="9">
    <source>
        <dbReference type="ARBA" id="ARBA00022741"/>
    </source>
</evidence>
<dbReference type="GO" id="GO:0008360">
    <property type="term" value="P:regulation of cell shape"/>
    <property type="evidence" value="ECO:0007669"/>
    <property type="project" value="UniProtKB-KW"/>
</dbReference>
<evidence type="ECO:0000256" key="6">
    <source>
        <dbReference type="ARBA" id="ARBA00015655"/>
    </source>
</evidence>
<evidence type="ECO:0000256" key="12">
    <source>
        <dbReference type="ARBA" id="ARBA00022984"/>
    </source>
</evidence>
<keyword evidence="17 18" id="KW-0131">Cell cycle</keyword>
<dbReference type="SUPFAM" id="SSF53244">
    <property type="entry name" value="MurD-like peptide ligases, peptide-binding domain"/>
    <property type="match status" value="1"/>
</dbReference>
<evidence type="ECO:0000256" key="13">
    <source>
        <dbReference type="ARBA" id="ARBA00023316"/>
    </source>
</evidence>
<dbReference type="EMBL" id="WAGX01000003">
    <property type="protein sequence ID" value="KAB1440724.1"/>
    <property type="molecule type" value="Genomic_DNA"/>
</dbReference>
<keyword evidence="9 17" id="KW-0547">Nucleotide-binding</keyword>
<evidence type="ECO:0000313" key="22">
    <source>
        <dbReference type="Proteomes" id="UP000461768"/>
    </source>
</evidence>
<reference evidence="21 22" key="1">
    <citation type="submission" date="2019-09" db="EMBL/GenBank/DDBJ databases">
        <authorList>
            <person name="Valk L.C."/>
        </authorList>
    </citation>
    <scope>NUCLEOTIDE SEQUENCE [LARGE SCALE GENOMIC DNA]</scope>
    <source>
        <strain evidence="21">GalUA</strain>
    </source>
</reference>
<evidence type="ECO:0000256" key="5">
    <source>
        <dbReference type="ARBA" id="ARBA00012212"/>
    </source>
</evidence>
<comment type="pathway">
    <text evidence="3 17 18">Cell wall biogenesis; peptidoglycan biosynthesis.</text>
</comment>
<dbReference type="NCBIfam" id="TIGR01087">
    <property type="entry name" value="murD"/>
    <property type="match status" value="1"/>
</dbReference>
<evidence type="ECO:0000259" key="20">
    <source>
        <dbReference type="Pfam" id="PF08245"/>
    </source>
</evidence>
<dbReference type="Pfam" id="PF08245">
    <property type="entry name" value="Mur_ligase_M"/>
    <property type="match status" value="1"/>
</dbReference>
<dbReference type="SUPFAM" id="SSF51984">
    <property type="entry name" value="MurCD N-terminal domain"/>
    <property type="match status" value="1"/>
</dbReference>
<comment type="caution">
    <text evidence="21">The sequence shown here is derived from an EMBL/GenBank/DDBJ whole genome shotgun (WGS) entry which is preliminary data.</text>
</comment>
<dbReference type="Gene3D" id="3.40.1190.10">
    <property type="entry name" value="Mur-like, catalytic domain"/>
    <property type="match status" value="1"/>
</dbReference>
<organism evidence="21 22">
    <name type="scientific">Candidatus Galacturonatibacter soehngenii</name>
    <dbReference type="NCBI Taxonomy" id="2307010"/>
    <lineage>
        <taxon>Bacteria</taxon>
        <taxon>Bacillati</taxon>
        <taxon>Bacillota</taxon>
        <taxon>Clostridia</taxon>
        <taxon>Lachnospirales</taxon>
        <taxon>Lachnospiraceae</taxon>
        <taxon>Candidatus Galacturonatibacter</taxon>
    </lineage>
</organism>
<evidence type="ECO:0000256" key="3">
    <source>
        <dbReference type="ARBA" id="ARBA00004752"/>
    </source>
</evidence>
<keyword evidence="22" id="KW-1185">Reference proteome</keyword>
<comment type="subcellular location">
    <subcellularLocation>
        <location evidence="2 17 18">Cytoplasm</location>
    </subcellularLocation>
</comment>
<dbReference type="AlphaFoldDB" id="A0A7V7QNR9"/>
<keyword evidence="12 17" id="KW-0573">Peptidoglycan synthesis</keyword>
<evidence type="ECO:0000256" key="17">
    <source>
        <dbReference type="HAMAP-Rule" id="MF_00639"/>
    </source>
</evidence>
<dbReference type="SUPFAM" id="SSF53623">
    <property type="entry name" value="MurD-like peptide ligases, catalytic domain"/>
    <property type="match status" value="1"/>
</dbReference>
<dbReference type="InterPro" id="IPR036615">
    <property type="entry name" value="Mur_ligase_C_dom_sf"/>
</dbReference>
<dbReference type="RefSeq" id="WP_151141551.1">
    <property type="nucleotide sequence ID" value="NZ_WAGX01000003.1"/>
</dbReference>
<dbReference type="OrthoDB" id="9809796at2"/>
<keyword evidence="8 17" id="KW-0436">Ligase</keyword>
<comment type="similarity">
    <text evidence="4 17">Belongs to the MurCDEF family.</text>
</comment>
<dbReference type="Gene3D" id="3.90.190.20">
    <property type="entry name" value="Mur ligase, C-terminal domain"/>
    <property type="match status" value="1"/>
</dbReference>
<comment type="function">
    <text evidence="1 17 18">Cell wall formation. Catalyzes the addition of glutamate to the nucleotide precursor UDP-N-acetylmuramoyl-L-alanine (UMA).</text>
</comment>
<name>A0A7V7QNR9_9FIRM</name>
<evidence type="ECO:0000256" key="16">
    <source>
        <dbReference type="ARBA" id="ARBA00047632"/>
    </source>
</evidence>
<dbReference type="GO" id="GO:0051301">
    <property type="term" value="P:cell division"/>
    <property type="evidence" value="ECO:0007669"/>
    <property type="project" value="UniProtKB-KW"/>
</dbReference>
<keyword evidence="7 17" id="KW-0963">Cytoplasm</keyword>
<dbReference type="HAMAP" id="MF_00639">
    <property type="entry name" value="MurD"/>
    <property type="match status" value="1"/>
</dbReference>